<evidence type="ECO:0000313" key="1">
    <source>
        <dbReference type="EMBL" id="AHM05921.1"/>
    </source>
</evidence>
<reference evidence="1 2" key="1">
    <citation type="submission" date="2013-03" db="EMBL/GenBank/DDBJ databases">
        <authorList>
            <person name="Fiebig A."/>
            <person name="Goeker M."/>
            <person name="Klenk H.-P.P."/>
        </authorList>
    </citation>
    <scope>NUCLEOTIDE SEQUENCE [LARGE SCALE GENOMIC DNA]</scope>
    <source>
        <strain evidence="2">DSM 19469</strain>
    </source>
</reference>
<dbReference type="KEGG" id="red:roselon_03682"/>
<dbReference type="RefSeq" id="WP_245605382.1">
    <property type="nucleotide sequence ID" value="NZ_CP004372.1"/>
</dbReference>
<dbReference type="HOGENOM" id="CLU_2883103_0_0_5"/>
<dbReference type="PATRIC" id="fig|1294273.3.peg.3635"/>
<protein>
    <submittedName>
        <fullName evidence="1">Uncharacterized protein</fullName>
    </submittedName>
</protein>
<gene>
    <name evidence="1" type="ORF">roselon_03682</name>
</gene>
<dbReference type="AlphaFoldDB" id="W8SAA7"/>
<organism evidence="1 2">
    <name type="scientific">Roseicyclus elongatus DSM 19469</name>
    <dbReference type="NCBI Taxonomy" id="1294273"/>
    <lineage>
        <taxon>Bacteria</taxon>
        <taxon>Pseudomonadati</taxon>
        <taxon>Pseudomonadota</taxon>
        <taxon>Alphaproteobacteria</taxon>
        <taxon>Rhodobacterales</taxon>
        <taxon>Roseobacteraceae</taxon>
        <taxon>Roseicyclus</taxon>
    </lineage>
</organism>
<proteinExistence type="predicted"/>
<name>W8SAA7_9RHOB</name>
<sequence length="63" mass="6166">MPDAAALTGAIGLIWATLVLGAGMIANVAVERTLAVAADPEAAAALWQTLHAVELGLGGGNVT</sequence>
<dbReference type="EMBL" id="CP004372">
    <property type="protein sequence ID" value="AHM05921.1"/>
    <property type="molecule type" value="Genomic_DNA"/>
</dbReference>
<dbReference type="Proteomes" id="UP000019593">
    <property type="component" value="Chromosome"/>
</dbReference>
<evidence type="ECO:0000313" key="2">
    <source>
        <dbReference type="Proteomes" id="UP000019593"/>
    </source>
</evidence>
<keyword evidence="2" id="KW-1185">Reference proteome</keyword>
<dbReference type="STRING" id="1294273.roselon_03682"/>
<accession>W8SAA7</accession>